<evidence type="ECO:0000256" key="5">
    <source>
        <dbReference type="ARBA" id="ARBA00023288"/>
    </source>
</evidence>
<dbReference type="InterPro" id="IPR005534">
    <property type="entry name" value="Curli_assmbl/transp-comp_CsgG"/>
</dbReference>
<dbReference type="EMBL" id="PXWF02000121">
    <property type="protein sequence ID" value="PWF48991.1"/>
    <property type="molecule type" value="Genomic_DNA"/>
</dbReference>
<protein>
    <recommendedName>
        <fullName evidence="9">Curli production assembly/transport component CsgG</fullName>
    </recommendedName>
</protein>
<evidence type="ECO:0000256" key="2">
    <source>
        <dbReference type="ARBA" id="ARBA00022729"/>
    </source>
</evidence>
<dbReference type="Pfam" id="PF03783">
    <property type="entry name" value="CsgG"/>
    <property type="match status" value="1"/>
</dbReference>
<keyword evidence="4" id="KW-0564">Palmitate</keyword>
<accession>A0A2U2HNA2</accession>
<dbReference type="Proteomes" id="UP000241421">
    <property type="component" value="Unassembled WGS sequence"/>
</dbReference>
<evidence type="ECO:0000256" key="6">
    <source>
        <dbReference type="SAM" id="SignalP"/>
    </source>
</evidence>
<keyword evidence="3" id="KW-0472">Membrane</keyword>
<gene>
    <name evidence="7" type="ORF">C7C56_008880</name>
</gene>
<dbReference type="OrthoDB" id="9793163at2"/>
<dbReference type="AlphaFoldDB" id="A0A2U2HNA2"/>
<evidence type="ECO:0000256" key="1">
    <source>
        <dbReference type="ARBA" id="ARBA00022475"/>
    </source>
</evidence>
<dbReference type="RefSeq" id="WP_106757078.1">
    <property type="nucleotide sequence ID" value="NZ_PXWF02000121.1"/>
</dbReference>
<dbReference type="PANTHER" id="PTHR41164">
    <property type="entry name" value="CURLI PRODUCTION ASSEMBLY/TRANSPORT COMPONENT CSGG"/>
    <property type="match status" value="1"/>
</dbReference>
<keyword evidence="2 6" id="KW-0732">Signal</keyword>
<name>A0A2U2HNA2_9BURK</name>
<reference evidence="7 8" key="1">
    <citation type="submission" date="2018-04" db="EMBL/GenBank/DDBJ databases">
        <title>Massilia violaceinigra sp. nov., a novel purple-pigmented bacterium isolated from Tianshan glacier, Xinjiang, China.</title>
        <authorList>
            <person name="Wang H."/>
        </authorList>
    </citation>
    <scope>NUCLEOTIDE SEQUENCE [LARGE SCALE GENOMIC DNA]</scope>
    <source>
        <strain evidence="7 8">B448-2</strain>
    </source>
</reference>
<comment type="caution">
    <text evidence="7">The sequence shown here is derived from an EMBL/GenBank/DDBJ whole genome shotgun (WGS) entry which is preliminary data.</text>
</comment>
<sequence length="314" mass="31781">MKSIQCIAGALLLSGLAGAPPAPAAEPARQYDGPRKSVAVDQFQATDATGGAVTADGMTTMLTNALVRDGRFVVVERPALSVLQAEQALGQMNAANPETAAKTGQLIGANVLVRGVVTKFQAAASGGGLNIGSSGFGKLLGGMAGLKSQTSMMEISLRLIDTSTGQVVSTATAQGTVTAKNLDMSLFNPNTGLSLGGGVFENTPAALAGEQAIVKALDQIVAGMAGVPWSALVIDTSNGVVYLNAGADRKMAVGTALGVYRKGKVLTDPGTGVVLDVEFEKIGTIRVVGVRDKVATAAVESGETPERGNVLKLD</sequence>
<dbReference type="PANTHER" id="PTHR41164:SF1">
    <property type="entry name" value="CURLI PRODUCTION ASSEMBLY_TRANSPORT COMPONENT CSGG"/>
    <property type="match status" value="1"/>
</dbReference>
<evidence type="ECO:0000256" key="4">
    <source>
        <dbReference type="ARBA" id="ARBA00023139"/>
    </source>
</evidence>
<keyword evidence="5" id="KW-0449">Lipoprotein</keyword>
<keyword evidence="8" id="KW-1185">Reference proteome</keyword>
<evidence type="ECO:0008006" key="9">
    <source>
        <dbReference type="Google" id="ProtNLM"/>
    </source>
</evidence>
<feature type="signal peptide" evidence="6">
    <location>
        <begin position="1"/>
        <end position="24"/>
    </location>
</feature>
<evidence type="ECO:0000313" key="7">
    <source>
        <dbReference type="EMBL" id="PWF48991.1"/>
    </source>
</evidence>
<evidence type="ECO:0000256" key="3">
    <source>
        <dbReference type="ARBA" id="ARBA00023136"/>
    </source>
</evidence>
<evidence type="ECO:0000313" key="8">
    <source>
        <dbReference type="Proteomes" id="UP000241421"/>
    </source>
</evidence>
<organism evidence="7 8">
    <name type="scientific">Massilia glaciei</name>
    <dbReference type="NCBI Taxonomy" id="1524097"/>
    <lineage>
        <taxon>Bacteria</taxon>
        <taxon>Pseudomonadati</taxon>
        <taxon>Pseudomonadota</taxon>
        <taxon>Betaproteobacteria</taxon>
        <taxon>Burkholderiales</taxon>
        <taxon>Oxalobacteraceae</taxon>
        <taxon>Telluria group</taxon>
        <taxon>Massilia</taxon>
    </lineage>
</organism>
<dbReference type="GO" id="GO:0030288">
    <property type="term" value="C:outer membrane-bounded periplasmic space"/>
    <property type="evidence" value="ECO:0007669"/>
    <property type="project" value="InterPro"/>
</dbReference>
<keyword evidence="1" id="KW-1003">Cell membrane</keyword>
<feature type="chain" id="PRO_5015657021" description="Curli production assembly/transport component CsgG" evidence="6">
    <location>
        <begin position="25"/>
        <end position="314"/>
    </location>
</feature>
<dbReference type="Gene3D" id="3.40.50.10610">
    <property type="entry name" value="ABC-type transport auxiliary lipoprotein component"/>
    <property type="match status" value="1"/>
</dbReference>
<proteinExistence type="predicted"/>